<keyword evidence="3" id="KW-0813">Transport</keyword>
<feature type="domain" description="ABC transporter" evidence="6">
    <location>
        <begin position="286"/>
        <end position="527"/>
    </location>
</feature>
<dbReference type="PROSITE" id="PS00211">
    <property type="entry name" value="ABC_TRANSPORTER_1"/>
    <property type="match status" value="1"/>
</dbReference>
<feature type="domain" description="ABC transporter" evidence="6">
    <location>
        <begin position="18"/>
        <end position="268"/>
    </location>
</feature>
<comment type="caution">
    <text evidence="7">The sequence shown here is derived from an EMBL/GenBank/DDBJ whole genome shotgun (WGS) entry which is preliminary data.</text>
</comment>
<evidence type="ECO:0000256" key="3">
    <source>
        <dbReference type="ARBA" id="ARBA00022448"/>
    </source>
</evidence>
<evidence type="ECO:0000313" key="7">
    <source>
        <dbReference type="EMBL" id="MBE1207191.1"/>
    </source>
</evidence>
<dbReference type="InterPro" id="IPR003439">
    <property type="entry name" value="ABC_transporter-like_ATP-bd"/>
</dbReference>
<evidence type="ECO:0000313" key="8">
    <source>
        <dbReference type="Proteomes" id="UP000598227"/>
    </source>
</evidence>
<evidence type="ECO:0000256" key="5">
    <source>
        <dbReference type="ARBA" id="ARBA00022840"/>
    </source>
</evidence>
<keyword evidence="8" id="KW-1185">Reference proteome</keyword>
<organism evidence="7 8">
    <name type="scientific">Aminobacter carboxidus</name>
    <dbReference type="NCBI Taxonomy" id="376165"/>
    <lineage>
        <taxon>Bacteria</taxon>
        <taxon>Pseudomonadati</taxon>
        <taxon>Pseudomonadota</taxon>
        <taxon>Alphaproteobacteria</taxon>
        <taxon>Hyphomicrobiales</taxon>
        <taxon>Phyllobacteriaceae</taxon>
        <taxon>Aminobacter</taxon>
    </lineage>
</organism>
<gene>
    <name evidence="7" type="ORF">IHE39_23120</name>
</gene>
<dbReference type="Proteomes" id="UP000598227">
    <property type="component" value="Unassembled WGS sequence"/>
</dbReference>
<dbReference type="InterPro" id="IPR013563">
    <property type="entry name" value="Oligopep_ABC_C"/>
</dbReference>
<accession>A0ABR9GU42</accession>
<keyword evidence="4" id="KW-0547">Nucleotide-binding</keyword>
<dbReference type="RefSeq" id="WP_192568101.1">
    <property type="nucleotide sequence ID" value="NZ_JACZEP010000009.1"/>
</dbReference>
<dbReference type="PROSITE" id="PS50893">
    <property type="entry name" value="ABC_TRANSPORTER_2"/>
    <property type="match status" value="2"/>
</dbReference>
<dbReference type="NCBIfam" id="NF007739">
    <property type="entry name" value="PRK10419.1"/>
    <property type="match status" value="2"/>
</dbReference>
<dbReference type="GO" id="GO:0005524">
    <property type="term" value="F:ATP binding"/>
    <property type="evidence" value="ECO:0007669"/>
    <property type="project" value="UniProtKB-KW"/>
</dbReference>
<keyword evidence="5 7" id="KW-0067">ATP-binding</keyword>
<dbReference type="CDD" id="cd03257">
    <property type="entry name" value="ABC_NikE_OppD_transporters"/>
    <property type="match status" value="2"/>
</dbReference>
<comment type="similarity">
    <text evidence="2">Belongs to the ABC transporter superfamily.</text>
</comment>
<evidence type="ECO:0000259" key="6">
    <source>
        <dbReference type="PROSITE" id="PS50893"/>
    </source>
</evidence>
<reference evidence="7 8" key="1">
    <citation type="submission" date="2020-09" db="EMBL/GenBank/DDBJ databases">
        <title>Draft Genome Sequence of Aminobacter carboxidus type strain DSM 1086, a soil Gram-negative carboxydobacterium.</title>
        <authorList>
            <person name="Turrini P."/>
            <person name="Tescari M."/>
            <person name="Artuso I."/>
            <person name="Lugli G.A."/>
            <person name="Frangipani E."/>
            <person name="Ventura M."/>
            <person name="Visca P."/>
        </authorList>
    </citation>
    <scope>NUCLEOTIDE SEQUENCE [LARGE SCALE GENOMIC DNA]</scope>
    <source>
        <strain evidence="7 8">DSM 1086</strain>
    </source>
</reference>
<dbReference type="Gene3D" id="3.40.50.300">
    <property type="entry name" value="P-loop containing nucleotide triphosphate hydrolases"/>
    <property type="match status" value="2"/>
</dbReference>
<dbReference type="SUPFAM" id="SSF52540">
    <property type="entry name" value="P-loop containing nucleoside triphosphate hydrolases"/>
    <property type="match status" value="2"/>
</dbReference>
<sequence length="552" mass="59435">MAKTQADSSDLLLDIRNLRIEAKVYPPGEAPRTITLVQDVSLTLNKGKVLGLIGESGAGKSTIGLSSMAYGRGGVKITGGEIILNGRDIRKGGTQGIRALRGREVCYVAQSAAAAFNPAHRLMDQVVEASILHGVANRAEAEKRAVALFRKLSLPDPENIGQRFPHQVSGGQLQRVMTAMALCSEPDLIVFDEPTTALDVTTQIDVLAAIKEAIRDTGVAALYISHDLAVVAQVSDEIMVLRHGKLVEWGGTRQIIKEPRQEYTSALVSVHEIAHEEKKPDASPFLSVRNITAAYAGGKIKVLKNVSVDILPGQTLAVVGESGSGKSTLARAITGLLPPEQGSITFAGRTLANRLADRSRDDLRELQMIYQMADVAMNPRQTVGTIIGRPLEFYFGMGGKERDARVAELLDKIEMGRGFVDRYPAELSGGQKQRVCIARALAAKPKLIICDEVTSALDPLVANGILKLLLGLQAEEGVAYLFITHDLATVKSIADSIAVMYRGEVVRYGPKSQVLKPPFDAYTDLLLSSVPEMEIGWLEKAISGRRMASAGN</sequence>
<dbReference type="InterPro" id="IPR027417">
    <property type="entry name" value="P-loop_NTPase"/>
</dbReference>
<dbReference type="SMART" id="SM00382">
    <property type="entry name" value="AAA"/>
    <property type="match status" value="2"/>
</dbReference>
<dbReference type="InterPro" id="IPR050319">
    <property type="entry name" value="ABC_transp_ATP-bind"/>
</dbReference>
<proteinExistence type="inferred from homology"/>
<evidence type="ECO:0000256" key="2">
    <source>
        <dbReference type="ARBA" id="ARBA00005417"/>
    </source>
</evidence>
<dbReference type="Pfam" id="PF00005">
    <property type="entry name" value="ABC_tran"/>
    <property type="match status" value="2"/>
</dbReference>
<dbReference type="PANTHER" id="PTHR43776">
    <property type="entry name" value="TRANSPORT ATP-BINDING PROTEIN"/>
    <property type="match status" value="1"/>
</dbReference>
<protein>
    <submittedName>
        <fullName evidence="7">ABC transporter ATP-binding protein</fullName>
    </submittedName>
</protein>
<evidence type="ECO:0000256" key="4">
    <source>
        <dbReference type="ARBA" id="ARBA00022741"/>
    </source>
</evidence>
<dbReference type="InterPro" id="IPR003593">
    <property type="entry name" value="AAA+_ATPase"/>
</dbReference>
<dbReference type="EMBL" id="JACZEP010000009">
    <property type="protein sequence ID" value="MBE1207191.1"/>
    <property type="molecule type" value="Genomic_DNA"/>
</dbReference>
<dbReference type="InterPro" id="IPR017871">
    <property type="entry name" value="ABC_transporter-like_CS"/>
</dbReference>
<comment type="subcellular location">
    <subcellularLocation>
        <location evidence="1">Cell inner membrane</location>
        <topology evidence="1">Peripheral membrane protein</topology>
    </subcellularLocation>
</comment>
<dbReference type="Pfam" id="PF08352">
    <property type="entry name" value="oligo_HPY"/>
    <property type="match status" value="2"/>
</dbReference>
<name>A0ABR9GU42_9HYPH</name>
<evidence type="ECO:0000256" key="1">
    <source>
        <dbReference type="ARBA" id="ARBA00004417"/>
    </source>
</evidence>